<proteinExistence type="predicted"/>
<protein>
    <submittedName>
        <fullName evidence="1">Uncharacterized protein</fullName>
    </submittedName>
</protein>
<dbReference type="AlphaFoldDB" id="A0AAV7WPA8"/>
<gene>
    <name evidence="1" type="ORF">NDU88_001663</name>
</gene>
<accession>A0AAV7WPA8</accession>
<name>A0AAV7WPA8_PLEWA</name>
<comment type="caution">
    <text evidence="1">The sequence shown here is derived from an EMBL/GenBank/DDBJ whole genome shotgun (WGS) entry which is preliminary data.</text>
</comment>
<evidence type="ECO:0000313" key="1">
    <source>
        <dbReference type="EMBL" id="KAJ1214035.1"/>
    </source>
</evidence>
<keyword evidence="2" id="KW-1185">Reference proteome</keyword>
<dbReference type="Proteomes" id="UP001066276">
    <property type="component" value="Chromosome 1_1"/>
</dbReference>
<dbReference type="EMBL" id="JANPWB010000001">
    <property type="protein sequence ID" value="KAJ1214035.1"/>
    <property type="molecule type" value="Genomic_DNA"/>
</dbReference>
<organism evidence="1 2">
    <name type="scientific">Pleurodeles waltl</name>
    <name type="common">Iberian ribbed newt</name>
    <dbReference type="NCBI Taxonomy" id="8319"/>
    <lineage>
        <taxon>Eukaryota</taxon>
        <taxon>Metazoa</taxon>
        <taxon>Chordata</taxon>
        <taxon>Craniata</taxon>
        <taxon>Vertebrata</taxon>
        <taxon>Euteleostomi</taxon>
        <taxon>Amphibia</taxon>
        <taxon>Batrachia</taxon>
        <taxon>Caudata</taxon>
        <taxon>Salamandroidea</taxon>
        <taxon>Salamandridae</taxon>
        <taxon>Pleurodelinae</taxon>
        <taxon>Pleurodeles</taxon>
    </lineage>
</organism>
<sequence length="138" mass="14724">MTAPAIETIAAESTNSSHFCCGRCILGGLPTSTLGVHGKRTNREATSRSSPMVTKAPGCACYPPPLSGPGCKLWALSVFTGLVRCLSQRRGPRAAVLAAATSLQHCTTGVDDLSLAFYAPYWRQHFRETSVLQAVHVY</sequence>
<evidence type="ECO:0000313" key="2">
    <source>
        <dbReference type="Proteomes" id="UP001066276"/>
    </source>
</evidence>
<reference evidence="1" key="1">
    <citation type="journal article" date="2022" name="bioRxiv">
        <title>Sequencing and chromosome-scale assembly of the giantPleurodeles waltlgenome.</title>
        <authorList>
            <person name="Brown T."/>
            <person name="Elewa A."/>
            <person name="Iarovenko S."/>
            <person name="Subramanian E."/>
            <person name="Araus A.J."/>
            <person name="Petzold A."/>
            <person name="Susuki M."/>
            <person name="Suzuki K.-i.T."/>
            <person name="Hayashi T."/>
            <person name="Toyoda A."/>
            <person name="Oliveira C."/>
            <person name="Osipova E."/>
            <person name="Leigh N.D."/>
            <person name="Simon A."/>
            <person name="Yun M.H."/>
        </authorList>
    </citation>
    <scope>NUCLEOTIDE SEQUENCE</scope>
    <source>
        <strain evidence="1">20211129_DDA</strain>
        <tissue evidence="1">Liver</tissue>
    </source>
</reference>